<evidence type="ECO:0008006" key="5">
    <source>
        <dbReference type="Google" id="ProtNLM"/>
    </source>
</evidence>
<dbReference type="HOGENOM" id="CLU_089937_1_0_12"/>
<sequence length="267" mass="30138">MSIKIKDFISILPGMEQLPTDTVDGYICGNPEILITGVAITFLATIEHCYKAYQHNCNIIISHEGIWYHHKEQQLDVIGHATKDPVYFKKKAFFQEQGITLYRYHDGIHKALPDRITAGLIKTLGWTHKEIAQFPAYSIVELDGTLGSLIQYIKDTLHLPWVRYIGKKEQPIGRVLVAVGYRGNGSLLLPIIAKEKIDLVIYGEGPEWEIPEYCRDAQTLNLGTALIILGHGASESPGMELLADELRAQFQDIPIYYFPFQNPFLVG</sequence>
<protein>
    <recommendedName>
        <fullName evidence="5">GTP cyclohydrolase 1 type 2 homolog</fullName>
    </recommendedName>
</protein>
<gene>
    <name evidence="3" type="ordered locus">Spica_0595</name>
</gene>
<dbReference type="STRING" id="744872.Spica_0595"/>
<evidence type="ECO:0000256" key="1">
    <source>
        <dbReference type="ARBA" id="ARBA00006964"/>
    </source>
</evidence>
<name>F8F1A9_GRAC1</name>
<keyword evidence="2" id="KW-0479">Metal-binding</keyword>
<evidence type="ECO:0000313" key="3">
    <source>
        <dbReference type="EMBL" id="AEJ18753.1"/>
    </source>
</evidence>
<dbReference type="GO" id="GO:0046872">
    <property type="term" value="F:metal ion binding"/>
    <property type="evidence" value="ECO:0007669"/>
    <property type="project" value="UniProtKB-KW"/>
</dbReference>
<evidence type="ECO:0000313" key="4">
    <source>
        <dbReference type="Proteomes" id="UP000000503"/>
    </source>
</evidence>
<dbReference type="SUPFAM" id="SSF102705">
    <property type="entry name" value="NIF3 (NGG1p interacting factor 3)-like"/>
    <property type="match status" value="1"/>
</dbReference>
<proteinExistence type="inferred from homology"/>
<organism evidence="3 4">
    <name type="scientific">Gracilinema caldarium (strain ATCC 51460 / DSM 7334 / H1)</name>
    <name type="common">Treponema caldarium</name>
    <dbReference type="NCBI Taxonomy" id="744872"/>
    <lineage>
        <taxon>Bacteria</taxon>
        <taxon>Pseudomonadati</taxon>
        <taxon>Spirochaetota</taxon>
        <taxon>Spirochaetia</taxon>
        <taxon>Spirochaetales</taxon>
        <taxon>Breznakiellaceae</taxon>
        <taxon>Gracilinema</taxon>
    </lineage>
</organism>
<dbReference type="Proteomes" id="UP000000503">
    <property type="component" value="Chromosome"/>
</dbReference>
<dbReference type="Pfam" id="PF01784">
    <property type="entry name" value="DUF34_NIF3"/>
    <property type="match status" value="1"/>
</dbReference>
<evidence type="ECO:0000256" key="2">
    <source>
        <dbReference type="PIRSR" id="PIRSR602678-1"/>
    </source>
</evidence>
<feature type="binding site" evidence="2">
    <location>
        <position position="235"/>
    </location>
    <ligand>
        <name>a divalent metal cation</name>
        <dbReference type="ChEBI" id="CHEBI:60240"/>
        <label>1</label>
    </ligand>
</feature>
<dbReference type="Gene3D" id="3.40.1390.30">
    <property type="entry name" value="NIF3 (NGG1p interacting factor 3)-like"/>
    <property type="match status" value="2"/>
</dbReference>
<keyword evidence="4" id="KW-1185">Reference proteome</keyword>
<dbReference type="InterPro" id="IPR002678">
    <property type="entry name" value="DUF34/NIF3"/>
</dbReference>
<feature type="binding site" evidence="2">
    <location>
        <position position="231"/>
    </location>
    <ligand>
        <name>a divalent metal cation</name>
        <dbReference type="ChEBI" id="CHEBI:60240"/>
        <label>1</label>
    </ligand>
</feature>
<feature type="binding site" evidence="2">
    <location>
        <position position="63"/>
    </location>
    <ligand>
        <name>a divalent metal cation</name>
        <dbReference type="ChEBI" id="CHEBI:60240"/>
        <label>1</label>
    </ligand>
</feature>
<dbReference type="EMBL" id="CP002868">
    <property type="protein sequence ID" value="AEJ18753.1"/>
    <property type="molecule type" value="Genomic_DNA"/>
</dbReference>
<comment type="similarity">
    <text evidence="1">Belongs to the GTP cyclohydrolase I type 2/NIF3 family.</text>
</comment>
<reference evidence="4" key="1">
    <citation type="journal article" date="2013" name="Stand. Genomic Sci.">
        <title>Genome sequence of the thermophilic fresh-water bacterium Spirochaeta caldaria type strain (H1(T)), reclassification of Spirochaeta caldaria, Spirochaeta stenostrepta, and Spirochaeta zuelzerae in the genus Treponema as Treponema caldaria comb. nov., Treponema stenostrepta comb. nov., and Treponema zuelzerae comb. nov., and emendation of the genus Treponema.</title>
        <authorList>
            <person name="Abt B."/>
            <person name="Goker M."/>
            <person name="Scheuner C."/>
            <person name="Han C."/>
            <person name="Lu M."/>
            <person name="Misra M."/>
            <person name="Lapidus A."/>
            <person name="Nolan M."/>
            <person name="Lucas S."/>
            <person name="Hammon N."/>
            <person name="Deshpande S."/>
            <person name="Cheng J.F."/>
            <person name="Tapia R."/>
            <person name="Goodwin L.A."/>
            <person name="Pitluck S."/>
            <person name="Liolios K."/>
            <person name="Pagani I."/>
            <person name="Ivanova N."/>
            <person name="Mavromatis K."/>
            <person name="Mikhailova N."/>
            <person name="Huntemann M."/>
            <person name="Pati A."/>
            <person name="Chen A."/>
            <person name="Palaniappan K."/>
            <person name="Land M."/>
            <person name="Hauser L."/>
            <person name="Jeffries C.D."/>
            <person name="Rohde M."/>
            <person name="Spring S."/>
            <person name="Gronow S."/>
            <person name="Detter J.C."/>
            <person name="Bristow J."/>
            <person name="Eisen J.A."/>
            <person name="Markowitz V."/>
            <person name="Hugenholtz P."/>
            <person name="Kyrpides N.C."/>
            <person name="Woyke T."/>
            <person name="Klenk H.P."/>
        </authorList>
    </citation>
    <scope>NUCLEOTIDE SEQUENCE</scope>
    <source>
        <strain evidence="4">ATCC 51460 / DSM 7334 / H1</strain>
    </source>
</reference>
<dbReference type="InterPro" id="IPR036069">
    <property type="entry name" value="DUF34/NIF3_sf"/>
</dbReference>
<dbReference type="AlphaFoldDB" id="F8F1A9"/>
<dbReference type="OrthoDB" id="1116574at2"/>
<dbReference type="KEGG" id="scd:Spica_0595"/>
<accession>F8F1A9</accession>
<dbReference type="eggNOG" id="COG0327">
    <property type="taxonomic scope" value="Bacteria"/>
</dbReference>